<dbReference type="Proteomes" id="UP001171606">
    <property type="component" value="Unassembled WGS sequence"/>
</dbReference>
<sequence length="250" mass="28098">MALNSLRVGGATGASVWLREYVLKGRKLCLIDHLFNRLDGAYPNRWRASFPSGDSIENWRETWVEALDEEGVTPEMVSAALRACRRKFDWPPSLTEFLSLCKPPIDAEAGLYEAIDQMRARQHGKDAWSNPAIFWAAAKVGEYDMLSQTISQLKPRFEAALKKVLAGEVMPVPVRVAMLQAPNKSESSREYGRQRLGELNASDLVRNVARGGNIHWARRVIDEELRTGKVPLHKLNIAREAIYNVTGKQA</sequence>
<dbReference type="Pfam" id="PF06992">
    <property type="entry name" value="Phage_lambda_P"/>
    <property type="match status" value="1"/>
</dbReference>
<dbReference type="EMBL" id="JAUJSQ010000007">
    <property type="protein sequence ID" value="MDN7933637.1"/>
    <property type="molecule type" value="Genomic_DNA"/>
</dbReference>
<accession>A0ABT8PES2</accession>
<gene>
    <name evidence="1" type="ORF">QZM52_20330</name>
</gene>
<proteinExistence type="predicted"/>
<comment type="caution">
    <text evidence="1">The sequence shown here is derived from an EMBL/GenBank/DDBJ whole genome shotgun (WGS) entry which is preliminary data.</text>
</comment>
<evidence type="ECO:0000313" key="1">
    <source>
        <dbReference type="EMBL" id="MDN7933637.1"/>
    </source>
</evidence>
<evidence type="ECO:0000313" key="2">
    <source>
        <dbReference type="Proteomes" id="UP001171606"/>
    </source>
</evidence>
<name>A0ABT8PES2_9BURK</name>
<reference evidence="1" key="1">
    <citation type="submission" date="2023-07" db="EMBL/GenBank/DDBJ databases">
        <title>A collection of bacterial strains from the Burkholderia cepacia Research Laboratory and Repository.</title>
        <authorList>
            <person name="Lipuma J."/>
            <person name="Spilker T."/>
            <person name="Caverly L."/>
        </authorList>
    </citation>
    <scope>NUCLEOTIDE SEQUENCE</scope>
    <source>
        <strain evidence="1">AU42020</strain>
    </source>
</reference>
<protein>
    <submittedName>
        <fullName evidence="1">Replication protein P</fullName>
    </submittedName>
</protein>
<keyword evidence="2" id="KW-1185">Reference proteome</keyword>
<dbReference type="RefSeq" id="WP_301756099.1">
    <property type="nucleotide sequence ID" value="NZ_JAUJSQ010000007.1"/>
</dbReference>
<dbReference type="InterPro" id="IPR009731">
    <property type="entry name" value="P-like"/>
</dbReference>
<organism evidence="1 2">
    <name type="scientific">Burkholderia metallica</name>
    <dbReference type="NCBI Taxonomy" id="488729"/>
    <lineage>
        <taxon>Bacteria</taxon>
        <taxon>Pseudomonadati</taxon>
        <taxon>Pseudomonadota</taxon>
        <taxon>Betaproteobacteria</taxon>
        <taxon>Burkholderiales</taxon>
        <taxon>Burkholderiaceae</taxon>
        <taxon>Burkholderia</taxon>
        <taxon>Burkholderia cepacia complex</taxon>
    </lineage>
</organism>